<dbReference type="EMBL" id="BAAANY010000005">
    <property type="protein sequence ID" value="GAA1664891.1"/>
    <property type="molecule type" value="Genomic_DNA"/>
</dbReference>
<proteinExistence type="predicted"/>
<sequence>MAVEAAAKSACDTPAGGAALAELTALAANPAPNRHAVAAPATMRTRTRPLDTKDSPLQTEGTLASGTPCCL</sequence>
<comment type="caution">
    <text evidence="2">The sequence shown here is derived from an EMBL/GenBank/DDBJ whole genome shotgun (WGS) entry which is preliminary data.</text>
</comment>
<dbReference type="Proteomes" id="UP001500618">
    <property type="component" value="Unassembled WGS sequence"/>
</dbReference>
<organism evidence="2 3">
    <name type="scientific">Fodinicola feengrottensis</name>
    <dbReference type="NCBI Taxonomy" id="435914"/>
    <lineage>
        <taxon>Bacteria</taxon>
        <taxon>Bacillati</taxon>
        <taxon>Actinomycetota</taxon>
        <taxon>Actinomycetes</taxon>
        <taxon>Mycobacteriales</taxon>
        <taxon>Fodinicola</taxon>
    </lineage>
</organism>
<feature type="compositionally biased region" description="Polar residues" evidence="1">
    <location>
        <begin position="55"/>
        <end position="65"/>
    </location>
</feature>
<evidence type="ECO:0000313" key="2">
    <source>
        <dbReference type="EMBL" id="GAA1664891.1"/>
    </source>
</evidence>
<name>A0ABP4S6X2_9ACTN</name>
<reference evidence="3" key="1">
    <citation type="journal article" date="2019" name="Int. J. Syst. Evol. Microbiol.">
        <title>The Global Catalogue of Microorganisms (GCM) 10K type strain sequencing project: providing services to taxonomists for standard genome sequencing and annotation.</title>
        <authorList>
            <consortium name="The Broad Institute Genomics Platform"/>
            <consortium name="The Broad Institute Genome Sequencing Center for Infectious Disease"/>
            <person name="Wu L."/>
            <person name="Ma J."/>
        </authorList>
    </citation>
    <scope>NUCLEOTIDE SEQUENCE [LARGE SCALE GENOMIC DNA]</scope>
    <source>
        <strain evidence="3">JCM 14718</strain>
    </source>
</reference>
<keyword evidence="3" id="KW-1185">Reference proteome</keyword>
<protein>
    <submittedName>
        <fullName evidence="2">Uncharacterized protein</fullName>
    </submittedName>
</protein>
<accession>A0ABP4S6X2</accession>
<feature type="region of interest" description="Disordered" evidence="1">
    <location>
        <begin position="34"/>
        <end position="71"/>
    </location>
</feature>
<evidence type="ECO:0000313" key="3">
    <source>
        <dbReference type="Proteomes" id="UP001500618"/>
    </source>
</evidence>
<gene>
    <name evidence="2" type="ORF">GCM10009765_13080</name>
</gene>
<evidence type="ECO:0000256" key="1">
    <source>
        <dbReference type="SAM" id="MobiDB-lite"/>
    </source>
</evidence>